<name>A0ACD6B8R1_9BACT</name>
<accession>W8PF21</accession>
<keyword evidence="2" id="KW-0479">Metal-binding</keyword>
<sequence length="577" mass="62650">MALLAPVGLLSSTMGGGLALAGSVQTRHDLLQGAQILVNQVGYHPATPKQAVLALAPGTAAGIRPGWTPTLQIVRADDGQVVWEGTMAGPSEDRLVSGDTLYRADFTSLTAPGRYVAQVVGGPRSPEFAIGPVYRDVLYAAARSYYLQRCGVAIDDPITGVSHALDHHEDGYVLVDDPFYRAGTRLEATGGWHDAGDYGKYVTTTAVTAAQLLKAYELYPQAFADGQLHLPESGNGVPDILDEVRWGLEWLFRMQRPDGAVYHKLAGLRWPGMIRPEQDVQRRYVYRITTQDTAKAAAAWAMAARIFAPFDAAFARKALAAAEQAWRFLAASGPILDYPAEDNSGSGPYDDRDDADDRFWAAVELWVVTGRAEYHDYIARMARTGLPAYAPVSWVNPAALGYFDYVTLGQKGDPAIRARLVQRILEGARSVFQTYEQSGYGVPILAGSFHWGSNKEALAKGMLLLFAHHLEPRPEYERAALAQLDYVLGVNPLAKSYVTGLGSNPPRNPHHRLVKASGVMVPGLLVGGPNDHPQTKAIRPHMGPRGYADVTDSYETNEPAIDYNAPLVFVAAHFASL</sequence>
<feature type="binding site" evidence="2">
    <location>
        <position position="235"/>
    </location>
    <ligand>
        <name>Ca(2+)</name>
        <dbReference type="ChEBI" id="CHEBI:29108"/>
        <label>1</label>
    </ligand>
</feature>
<reference evidence="2" key="2">
    <citation type="journal article" date="2015" name="Protein Sci.">
        <title>Structure, activity, and stability of metagenome-derived glycoside hydrolase family 9 endoglucanase with an N-terminal Ig-like domain.</title>
        <authorList>
            <person name="Okano H."/>
            <person name="Kanaya E."/>
            <person name="Ozaki M."/>
            <person name="Angkawidjaja C."/>
            <person name="Kanaya S."/>
        </authorList>
    </citation>
    <scope>X-RAY CRYSTALLOGRAPHY (2.15 ANGSTROMS) OF 20-577 IN COMPLEX WITH CA(2+) AND ZN(2+)</scope>
</reference>
<evidence type="ECO:0007829" key="2">
    <source>
        <dbReference type="PDB" id="3X17"/>
    </source>
</evidence>
<feature type="binding site" evidence="2">
    <location>
        <position position="239"/>
    </location>
    <ligand>
        <name>Ca(2+)</name>
        <dbReference type="ChEBI" id="CHEBI:29108"/>
        <label>1</label>
    </ligand>
</feature>
<reference evidence="1" key="1">
    <citation type="submission" date="2013-08" db="EMBL/GenBank/DDBJ databases">
        <title>Activity and structure of metagenome-derived glycosyl hydrolase family 12 thermo-stable cellulase with an acidic flexible linker found commonly in ten cellulases isolated from leaf-branch compost.</title>
        <authorList>
            <person name="Okano H."/>
            <person name="Ozaki M."/>
            <person name="Kanaya E."/>
            <person name="Kim J.-J."/>
            <person name="Angkawidjaja C."/>
            <person name="Koga Y."/>
            <person name="Kanaya S."/>
        </authorList>
    </citation>
    <scope>NUCLEOTIDE SEQUENCE</scope>
</reference>
<organism evidence="1">
    <name type="scientific">uncultured bacterium</name>
    <dbReference type="NCBI Taxonomy" id="77133"/>
    <lineage>
        <taxon>Bacteria</taxon>
        <taxon>environmental samples</taxon>
    </lineage>
</organism>
<keyword evidence="2" id="KW-0002">3D-structure</keyword>
<feature type="binding site" evidence="2">
    <location>
        <position position="353"/>
    </location>
    <ligand>
        <name>Ca(2+)</name>
        <dbReference type="ChEBI" id="CHEBI:29108"/>
        <label>2</label>
    </ligand>
</feature>
<dbReference type="EMBL" id="KF626654">
    <property type="protein sequence ID" value="AHL27900.1"/>
    <property type="molecule type" value="Genomic_DNA"/>
</dbReference>
<feature type="binding site" evidence="2">
    <location>
        <position position="225"/>
    </location>
    <ligand>
        <name>Ca(2+)</name>
        <dbReference type="ChEBI" id="CHEBI:29108"/>
        <label>1</label>
    </ligand>
</feature>
<feature type="binding site" evidence="2">
    <location>
        <position position="395"/>
    </location>
    <ligand>
        <name>Ca(2+)</name>
        <dbReference type="ChEBI" id="CHEBI:29108"/>
        <label>2</label>
    </ligand>
</feature>
<feature type="binding site" evidence="2">
    <location>
        <position position="356"/>
    </location>
    <ligand>
        <name>Ca(2+)</name>
        <dbReference type="ChEBI" id="CHEBI:29108"/>
        <label>2</label>
    </ligand>
</feature>
<feature type="binding site" evidence="2">
    <location>
        <position position="242"/>
    </location>
    <ligand>
        <name>Ca(2+)</name>
        <dbReference type="ChEBI" id="CHEBI:29108"/>
        <label>1</label>
    </ligand>
</feature>
<proteinExistence type="evidence at protein level"/>
<feature type="binding site" evidence="2">
    <location>
        <position position="351"/>
    </location>
    <ligand>
        <name>Ca(2+)</name>
        <dbReference type="ChEBI" id="CHEBI:29108"/>
        <label>2</label>
    </ligand>
</feature>
<accession>A0ACD6B8R1</accession>
<protein>
    <submittedName>
        <fullName evidence="1">Cellulase</fullName>
    </submittedName>
</protein>
<evidence type="ECO:0000313" key="1">
    <source>
        <dbReference type="EMBL" id="AHL27900.1"/>
    </source>
</evidence>
<keyword evidence="2" id="KW-0106">Calcium</keyword>
<feature type="binding site" evidence="2">
    <location>
        <position position="232"/>
    </location>
    <ligand>
        <name>Ca(2+)</name>
        <dbReference type="ChEBI" id="CHEBI:29108"/>
        <label>1</label>
    </ligand>
</feature>
<feature type="binding site" evidence="2">
    <location>
        <position position="193"/>
    </location>
    <ligand>
        <name>Zn(2+)</name>
        <dbReference type="ChEBI" id="CHEBI:29105"/>
    </ligand>
</feature>
<feature type="binding site" evidence="2">
    <location>
        <position position="167"/>
    </location>
    <ligand>
        <name>Zn(2+)</name>
        <dbReference type="ChEBI" id="CHEBI:29105"/>
    </ligand>
</feature>
<feature type="binding site" evidence="2">
    <location>
        <position position="357"/>
    </location>
    <ligand>
        <name>Ca(2+)</name>
        <dbReference type="ChEBI" id="CHEBI:29108"/>
        <label>2</label>
    </ligand>
</feature>
<feature type="binding site" evidence="2">
    <location>
        <position position="237"/>
    </location>
    <ligand>
        <name>Ca(2+)</name>
        <dbReference type="ChEBI" id="CHEBI:29108"/>
        <label>1</label>
    </ligand>
</feature>
<keyword evidence="2" id="KW-0862">Zinc</keyword>
<feature type="binding site" evidence="2">
    <location>
        <position position="166"/>
    </location>
    <ligand>
        <name>Zn(2+)</name>
        <dbReference type="ChEBI" id="CHEBI:29105"/>
    </ligand>
</feature>
<dbReference type="PDB" id="3X17">
    <property type="method" value="X-ray"/>
    <property type="resolution" value="2.15 A"/>
    <property type="chains" value="A/B=20-577"/>
</dbReference>